<evidence type="ECO:0000259" key="2">
    <source>
        <dbReference type="Pfam" id="PF16092"/>
    </source>
</evidence>
<dbReference type="Pfam" id="PF23150">
    <property type="entry name" value="CFAP61_dimer"/>
    <property type="match status" value="1"/>
</dbReference>
<dbReference type="AlphaFoldDB" id="A0A553Q3G7"/>
<feature type="domain" description="Cilia- and flagella-associated protein 61 N-terminal" evidence="2">
    <location>
        <begin position="282"/>
        <end position="442"/>
    </location>
</feature>
<dbReference type="Proteomes" id="UP000316079">
    <property type="component" value="Unassembled WGS sequence"/>
</dbReference>
<sequence length="1055" mass="119483">MRTVTSSTGKTEIVTVRRTEWSDSEEINDLISQAVVEVFGRISVINLLEKSNLAVTLSTSKNEVLAHASFSDHPSEDLLNQDCWENLLQGGANKEKLAPLNTLFLRLTVFNAVVDLEHICLLTPNRESLDAALLKVFEPMPVEDVEFSVYICHRIQHCPRLHIRKARVEDHDDLTKIFGEEITPLVDAYGQYFLSELIEAQDTHHHVAVCQNEEAVVGFISVREHVDLKLLDQCFELGAFDGLRKRHPEEPCSEPQEEESQESQLTKEPAGPCSKDPETDTSPNAFCIQLFTIQKMFEMRSADFLPYLFALFPDRDYCVISVPKRSPDFPLLQSFIRVVPRGSSTFPQELYLCHRWGLSRNLEVRVAVSSDLPELLSLTENLSQRHSITEDLDLFLKARKDLDGTALQAFVAVVDGRVIGLIIIRDEENIEFIRAHYDIERFMYFSQHLREEHARVSHFLLSPVLQHRTRHIFREVLRLAHRSCLHYFLYPPQCEGKSPSHPSLSMVLNFMVPVSPRRQIIYPLEELGINAPSRHITKQQASFALYHMNRKLTMEPKVTVNARIVVVGASDTSLAFLETLTFSPHLRFNNIVLISTHGLQDHSSEESTGFLSSSCLSSPAPSLIRDLSTHTDTHVQLHPTCSLSMTITTAPAHSSDVVVYGNSIDVFTCVETLVRLKVRGHRIHLLHPPKDDDDSSCFQDTAVECAIRLALDEQEVHTYYNFMLVELNDGQQTDTVTSASFCSDGETLRLECAAFFSFPGKTVDRDAFAAVNDACLVFDGRLVVNNSFQTNDPYIFSSGPLSKASRRCHAEFWSQSCWNSEELGQKLASVILTRCDPTIEHSDTGPDDLQENLIPLYNQAKILGGRVPGGYNYLHVSKPTAIRSNKTSASHKGREMSTGRAETGNYFYLRLSQYDVVESITCLSKYPLPVSNLLCLYGKHQLLLNRLCSRFDDELIPDFYSYFQENWCLALYHDRFTDFQQEVLQIMSSTKVELDSTSMSLPEVLEKLLDDGAESDGLRESFKKSLAPSALKKNLLDFLKYNRNHLTMYARPGLV</sequence>
<feature type="domain" description="Cilia- and flagella-associated protein 61 N-terminal" evidence="2">
    <location>
        <begin position="108"/>
        <end position="245"/>
    </location>
</feature>
<name>A0A553Q3G7_9TELE</name>
<organism evidence="4 5">
    <name type="scientific">Danionella cerebrum</name>
    <dbReference type="NCBI Taxonomy" id="2873325"/>
    <lineage>
        <taxon>Eukaryota</taxon>
        <taxon>Metazoa</taxon>
        <taxon>Chordata</taxon>
        <taxon>Craniata</taxon>
        <taxon>Vertebrata</taxon>
        <taxon>Euteleostomi</taxon>
        <taxon>Actinopterygii</taxon>
        <taxon>Neopterygii</taxon>
        <taxon>Teleostei</taxon>
        <taxon>Ostariophysi</taxon>
        <taxon>Cypriniformes</taxon>
        <taxon>Danionidae</taxon>
        <taxon>Danioninae</taxon>
        <taxon>Danionella</taxon>
    </lineage>
</organism>
<reference evidence="4 5" key="1">
    <citation type="journal article" date="2019" name="Sci. Data">
        <title>Hybrid genome assembly and annotation of Danionella translucida.</title>
        <authorList>
            <person name="Kadobianskyi M."/>
            <person name="Schulze L."/>
            <person name="Schuelke M."/>
            <person name="Judkewitz B."/>
        </authorList>
    </citation>
    <scope>NUCLEOTIDE SEQUENCE [LARGE SCALE GENOMIC DNA]</scope>
    <source>
        <strain evidence="4 5">Bolton</strain>
    </source>
</reference>
<evidence type="ECO:0000259" key="3">
    <source>
        <dbReference type="Pfam" id="PF23150"/>
    </source>
</evidence>
<dbReference type="InterPro" id="IPR038884">
    <property type="entry name" value="CFAP61"/>
</dbReference>
<gene>
    <name evidence="4" type="ORF">DNTS_035831</name>
</gene>
<feature type="compositionally biased region" description="Acidic residues" evidence="1">
    <location>
        <begin position="251"/>
        <end position="261"/>
    </location>
</feature>
<dbReference type="OrthoDB" id="382863at2759"/>
<dbReference type="PANTHER" id="PTHR21178:SF8">
    <property type="entry name" value="CILIA- AND FLAGELLA-ASSOCIATED PROTEIN 61"/>
    <property type="match status" value="1"/>
</dbReference>
<protein>
    <submittedName>
        <fullName evidence="4">Uncharacterized protein</fullName>
    </submittedName>
</protein>
<dbReference type="Pfam" id="PF16092">
    <property type="entry name" value="CFAP61_N"/>
    <property type="match status" value="2"/>
</dbReference>
<evidence type="ECO:0000313" key="5">
    <source>
        <dbReference type="Proteomes" id="UP000316079"/>
    </source>
</evidence>
<dbReference type="SUPFAM" id="SSF55729">
    <property type="entry name" value="Acyl-CoA N-acyltransferases (Nat)"/>
    <property type="match status" value="1"/>
</dbReference>
<dbReference type="InterPro" id="IPR056299">
    <property type="entry name" value="CFAP61_dimer"/>
</dbReference>
<dbReference type="EMBL" id="SRMA01026400">
    <property type="protein sequence ID" value="TRY84483.1"/>
    <property type="molecule type" value="Genomic_DNA"/>
</dbReference>
<accession>A0A553Q3G7</accession>
<dbReference type="InterPro" id="IPR032151">
    <property type="entry name" value="CFAP61_N"/>
</dbReference>
<dbReference type="PANTHER" id="PTHR21178">
    <property type="entry name" value="CILIA- AND FLAGELLA-ASSOCIATED PROTEIN 61"/>
    <property type="match status" value="1"/>
</dbReference>
<feature type="region of interest" description="Disordered" evidence="1">
    <location>
        <begin position="246"/>
        <end position="279"/>
    </location>
</feature>
<keyword evidence="5" id="KW-1185">Reference proteome</keyword>
<comment type="caution">
    <text evidence="4">The sequence shown here is derived from an EMBL/GenBank/DDBJ whole genome shotgun (WGS) entry which is preliminary data.</text>
</comment>
<evidence type="ECO:0000313" key="4">
    <source>
        <dbReference type="EMBL" id="TRY84483.1"/>
    </source>
</evidence>
<feature type="domain" description="CFAP61 dimerisation" evidence="3">
    <location>
        <begin position="855"/>
        <end position="971"/>
    </location>
</feature>
<proteinExistence type="predicted"/>
<dbReference type="InterPro" id="IPR016181">
    <property type="entry name" value="Acyl_CoA_acyltransferase"/>
</dbReference>
<evidence type="ECO:0000256" key="1">
    <source>
        <dbReference type="SAM" id="MobiDB-lite"/>
    </source>
</evidence>